<evidence type="ECO:0000256" key="2">
    <source>
        <dbReference type="PROSITE-ProRule" id="PRU00335"/>
    </source>
</evidence>
<dbReference type="PANTHER" id="PTHR30055:SF226">
    <property type="entry name" value="HTH-TYPE TRANSCRIPTIONAL REGULATOR PKSA"/>
    <property type="match status" value="1"/>
</dbReference>
<evidence type="ECO:0000259" key="3">
    <source>
        <dbReference type="PROSITE" id="PS50977"/>
    </source>
</evidence>
<dbReference type="SUPFAM" id="SSF46689">
    <property type="entry name" value="Homeodomain-like"/>
    <property type="match status" value="1"/>
</dbReference>
<keyword evidence="1 2" id="KW-0238">DNA-binding</keyword>
<dbReference type="PROSITE" id="PS50977">
    <property type="entry name" value="HTH_TETR_2"/>
    <property type="match status" value="1"/>
</dbReference>
<dbReference type="Gene3D" id="1.10.357.10">
    <property type="entry name" value="Tetracycline Repressor, domain 2"/>
    <property type="match status" value="1"/>
</dbReference>
<dbReference type="RefSeq" id="WP_012635384.1">
    <property type="nucleotide sequence ID" value="NC_011899.1"/>
</dbReference>
<dbReference type="eggNOG" id="COG1309">
    <property type="taxonomic scope" value="Bacteria"/>
</dbReference>
<dbReference type="STRING" id="373903.Hore_04380"/>
<sequence>MPKIIKDIEERIFNAALKLFAERGYNKVNMKMVAKEAGIAVGTLYNYFPNKLGLFLSVLETNFKKPLKSLTN</sequence>
<feature type="DNA-binding region" description="H-T-H motif" evidence="2">
    <location>
        <begin position="29"/>
        <end position="48"/>
    </location>
</feature>
<accession>B8D1W9</accession>
<dbReference type="GO" id="GO:0000976">
    <property type="term" value="F:transcription cis-regulatory region binding"/>
    <property type="evidence" value="ECO:0007669"/>
    <property type="project" value="TreeGrafter"/>
</dbReference>
<proteinExistence type="predicted"/>
<protein>
    <submittedName>
        <fullName evidence="4">Transcriptional regulator, TetR family</fullName>
    </submittedName>
</protein>
<dbReference type="GO" id="GO:0003700">
    <property type="term" value="F:DNA-binding transcription factor activity"/>
    <property type="evidence" value="ECO:0007669"/>
    <property type="project" value="TreeGrafter"/>
</dbReference>
<dbReference type="InterPro" id="IPR001647">
    <property type="entry name" value="HTH_TetR"/>
</dbReference>
<evidence type="ECO:0000313" key="4">
    <source>
        <dbReference type="EMBL" id="ACL69196.1"/>
    </source>
</evidence>
<dbReference type="HOGENOM" id="CLU_2716820_0_0_9"/>
<keyword evidence="5" id="KW-1185">Reference proteome</keyword>
<feature type="domain" description="HTH tetR-type" evidence="3">
    <location>
        <begin position="6"/>
        <end position="66"/>
    </location>
</feature>
<dbReference type="PANTHER" id="PTHR30055">
    <property type="entry name" value="HTH-TYPE TRANSCRIPTIONAL REGULATOR RUTR"/>
    <property type="match status" value="1"/>
</dbReference>
<reference evidence="4 5" key="1">
    <citation type="journal article" date="2009" name="PLoS ONE">
        <title>Genome analysis of the anaerobic thermohalophilic bacterium Halothermothrix orenii.</title>
        <authorList>
            <person name="Mavromatis K."/>
            <person name="Ivanova N."/>
            <person name="Anderson I."/>
            <person name="Lykidis A."/>
            <person name="Hooper S.D."/>
            <person name="Sun H."/>
            <person name="Kunin V."/>
            <person name="Lapidus A."/>
            <person name="Hugenholtz P."/>
            <person name="Patel B."/>
            <person name="Kyrpides N.C."/>
        </authorList>
    </citation>
    <scope>NUCLEOTIDE SEQUENCE [LARGE SCALE GENOMIC DNA]</scope>
    <source>
        <strain evidence="5">H 168 / OCM 544 / DSM 9562</strain>
    </source>
</reference>
<dbReference type="Proteomes" id="UP000000719">
    <property type="component" value="Chromosome"/>
</dbReference>
<dbReference type="PRINTS" id="PR00455">
    <property type="entry name" value="HTHTETR"/>
</dbReference>
<name>B8D1W9_HALOH</name>
<dbReference type="InterPro" id="IPR009057">
    <property type="entry name" value="Homeodomain-like_sf"/>
</dbReference>
<evidence type="ECO:0000313" key="5">
    <source>
        <dbReference type="Proteomes" id="UP000000719"/>
    </source>
</evidence>
<dbReference type="KEGG" id="hor:Hore_04380"/>
<evidence type="ECO:0000256" key="1">
    <source>
        <dbReference type="ARBA" id="ARBA00023125"/>
    </source>
</evidence>
<dbReference type="Pfam" id="PF00440">
    <property type="entry name" value="TetR_N"/>
    <property type="match status" value="1"/>
</dbReference>
<dbReference type="AlphaFoldDB" id="B8D1W9"/>
<gene>
    <name evidence="4" type="ordered locus">Hore_04380</name>
</gene>
<dbReference type="EMBL" id="CP001098">
    <property type="protein sequence ID" value="ACL69196.1"/>
    <property type="molecule type" value="Genomic_DNA"/>
</dbReference>
<dbReference type="InterPro" id="IPR050109">
    <property type="entry name" value="HTH-type_TetR-like_transc_reg"/>
</dbReference>
<organism evidence="4 5">
    <name type="scientific">Halothermothrix orenii (strain H 168 / OCM 544 / DSM 9562)</name>
    <dbReference type="NCBI Taxonomy" id="373903"/>
    <lineage>
        <taxon>Bacteria</taxon>
        <taxon>Bacillati</taxon>
        <taxon>Bacillota</taxon>
        <taxon>Clostridia</taxon>
        <taxon>Halanaerobiales</taxon>
        <taxon>Halothermotrichaceae</taxon>
        <taxon>Halothermothrix</taxon>
    </lineage>
</organism>